<accession>A0A0S4KKE5</accession>
<protein>
    <submittedName>
        <fullName evidence="2">Uncharacterized protein</fullName>
    </submittedName>
</protein>
<dbReference type="EMBL" id="CYKH01000486">
    <property type="protein sequence ID" value="CUI14099.1"/>
    <property type="molecule type" value="Genomic_DNA"/>
</dbReference>
<feature type="region of interest" description="Disordered" evidence="1">
    <location>
        <begin position="38"/>
        <end position="65"/>
    </location>
</feature>
<reference evidence="3" key="1">
    <citation type="submission" date="2015-09" db="EMBL/GenBank/DDBJ databases">
        <authorList>
            <consortium name="Pathogen Informatics"/>
        </authorList>
    </citation>
    <scope>NUCLEOTIDE SEQUENCE [LARGE SCALE GENOMIC DNA]</scope>
    <source>
        <strain evidence="3">Lake Konstanz</strain>
    </source>
</reference>
<proteinExistence type="predicted"/>
<evidence type="ECO:0000313" key="3">
    <source>
        <dbReference type="Proteomes" id="UP000051952"/>
    </source>
</evidence>
<gene>
    <name evidence="2" type="ORF">BSAL_69250</name>
</gene>
<name>A0A0S4KKE5_BODSA</name>
<dbReference type="Proteomes" id="UP000051952">
    <property type="component" value="Unassembled WGS sequence"/>
</dbReference>
<sequence length="264" mass="27457">MCDIDDIDVLLERMLALCAAVSGTVGYALLAERTQATTTASSSPGCNKVIASGRSADGDSHSSTPTALAETMVRSNVVSPQLSEAVAAVQRPPIVPPLPLLRGQLFGSPNHVSASGRSYFPNQGGDLIMMNGDLVRKTTASVRASTINNAADGSQDAGTASSSAAMEALLAVEAEVKRLDTLLGAEIASARVVVLGPFRKSSGGEVMSSRHRGPVTISMSSRRANSHRLGMESPFHDTLPLHQPSMTPTPVVVTIDHVNTTTQA</sequence>
<evidence type="ECO:0000256" key="1">
    <source>
        <dbReference type="SAM" id="MobiDB-lite"/>
    </source>
</evidence>
<evidence type="ECO:0000313" key="2">
    <source>
        <dbReference type="EMBL" id="CUI14099.1"/>
    </source>
</evidence>
<dbReference type="AlphaFoldDB" id="A0A0S4KKE5"/>
<keyword evidence="3" id="KW-1185">Reference proteome</keyword>
<dbReference type="VEuPathDB" id="TriTrypDB:BSAL_69250"/>
<organism evidence="2 3">
    <name type="scientific">Bodo saltans</name>
    <name type="common">Flagellated protozoan</name>
    <dbReference type="NCBI Taxonomy" id="75058"/>
    <lineage>
        <taxon>Eukaryota</taxon>
        <taxon>Discoba</taxon>
        <taxon>Euglenozoa</taxon>
        <taxon>Kinetoplastea</taxon>
        <taxon>Metakinetoplastina</taxon>
        <taxon>Eubodonida</taxon>
        <taxon>Bodonidae</taxon>
        <taxon>Bodo</taxon>
    </lineage>
</organism>